<feature type="transmembrane region" description="Helical" evidence="2">
    <location>
        <begin position="626"/>
        <end position="656"/>
    </location>
</feature>
<evidence type="ECO:0000256" key="1">
    <source>
        <dbReference type="SAM" id="MobiDB-lite"/>
    </source>
</evidence>
<keyword evidence="3" id="KW-0732">Signal</keyword>
<dbReference type="Proteomes" id="UP001159405">
    <property type="component" value="Unassembled WGS sequence"/>
</dbReference>
<dbReference type="EMBL" id="CALNXK010000015">
    <property type="protein sequence ID" value="CAH3047049.1"/>
    <property type="molecule type" value="Genomic_DNA"/>
</dbReference>
<feature type="transmembrane region" description="Helical" evidence="2">
    <location>
        <begin position="210"/>
        <end position="231"/>
    </location>
</feature>
<keyword evidence="2" id="KW-0812">Transmembrane</keyword>
<keyword evidence="2" id="KW-1133">Transmembrane helix</keyword>
<feature type="region of interest" description="Disordered" evidence="1">
    <location>
        <begin position="255"/>
        <end position="279"/>
    </location>
</feature>
<evidence type="ECO:0000313" key="5">
    <source>
        <dbReference type="Proteomes" id="UP001159405"/>
    </source>
</evidence>
<keyword evidence="5" id="KW-1185">Reference proteome</keyword>
<sequence>MAIYAVFLIAVCLSTTSAVHKPCGVGQCKLVLVGQNPAVAFQQLASEKGVRLVYFNLQIGNNSIHPLESSERFLAKTWVWAKTIREPMLLMTDDAHDIHSLGLLRRKKRYMTVQLAEQPAGCLANWNVSCQDNVVGKTLLSNVTNVSHGNRLPPTDCVCTFHTKKMYREGWETVCCSVKEITEKNSTVYRCGIAPENDWFVKPFHIISFFLRYILVLYGPAIFLLLPDWIFNLLHEWSKEKEESEGARYRVSRQQHSEMTQAENENEQEINWDNPVSPNQQENMQIVETEQTMESGDEAWEEELDRICEEKLSAVHEAQKEIDFELPIDDMSPITLCTLLSDFVKKLPLTHMNFNFRLLLLFFVLFPVVVHIKLAVVFFYELEFYHEVYRKFNYSWPLLIPENEFSFQSIASENWRTIADQQICIGINAAVSCSLFVILTLVRPKDLLCRRALGWSICRASIADSVLNSVSLGEDIIHNLTIQRLLVCELASSVLEMYMTVLKKCLTKLTLRRIRGTRLKRALRSCCVTLCFFPGFLIATALGIAFLLIFLIRFVLLLLFTSPFVTFFMFVVKKGMDAYTDLARSFSRHIAFKPVVLVFVIASCLIILGTFLYFSVHIVAKSAVEVMINTFLFTIMAVVLNVEFVTPYVAFILVVARNVHLCFLNLQSRYKEVKDMISKHWEEETTNLFWIKCGNNGTIPKELFWFVCSNEELVFEGQILPLRTEICFMLRDMGLITLFLGLFFFAVLVFETMEEISAVVSTFFVLISGVIPSLIFTKKKQFSGWDKIKIDNKIKEAVRAYVLAKMEKIPFPYEVSEPPTRSGSRPSDTGEARFQTLDPPPPTVWLSAV</sequence>
<accession>A0ABN8ND92</accession>
<evidence type="ECO:0000256" key="3">
    <source>
        <dbReference type="SAM" id="SignalP"/>
    </source>
</evidence>
<proteinExistence type="predicted"/>
<feature type="transmembrane region" description="Helical" evidence="2">
    <location>
        <begin position="592"/>
        <end position="614"/>
    </location>
</feature>
<protein>
    <submittedName>
        <fullName evidence="4">Uncharacterized protein</fullName>
    </submittedName>
</protein>
<feature type="transmembrane region" description="Helical" evidence="2">
    <location>
        <begin position="522"/>
        <end position="548"/>
    </location>
</feature>
<feature type="transmembrane region" description="Helical" evidence="2">
    <location>
        <begin position="756"/>
        <end position="777"/>
    </location>
</feature>
<reference evidence="4 5" key="1">
    <citation type="submission" date="2022-05" db="EMBL/GenBank/DDBJ databases">
        <authorList>
            <consortium name="Genoscope - CEA"/>
            <person name="William W."/>
        </authorList>
    </citation>
    <scope>NUCLEOTIDE SEQUENCE [LARGE SCALE GENOMIC DNA]</scope>
</reference>
<feature type="transmembrane region" description="Helical" evidence="2">
    <location>
        <begin position="358"/>
        <end position="380"/>
    </location>
</feature>
<feature type="signal peptide" evidence="3">
    <location>
        <begin position="1"/>
        <end position="18"/>
    </location>
</feature>
<name>A0ABN8ND92_9CNID</name>
<evidence type="ECO:0000256" key="2">
    <source>
        <dbReference type="SAM" id="Phobius"/>
    </source>
</evidence>
<feature type="region of interest" description="Disordered" evidence="1">
    <location>
        <begin position="814"/>
        <end position="842"/>
    </location>
</feature>
<feature type="transmembrane region" description="Helical" evidence="2">
    <location>
        <begin position="554"/>
        <end position="572"/>
    </location>
</feature>
<feature type="chain" id="PRO_5046060568" evidence="3">
    <location>
        <begin position="19"/>
        <end position="849"/>
    </location>
</feature>
<evidence type="ECO:0000313" key="4">
    <source>
        <dbReference type="EMBL" id="CAH3047049.1"/>
    </source>
</evidence>
<comment type="caution">
    <text evidence="4">The sequence shown here is derived from an EMBL/GenBank/DDBJ whole genome shotgun (WGS) entry which is preliminary data.</text>
</comment>
<keyword evidence="2" id="KW-0472">Membrane</keyword>
<feature type="transmembrane region" description="Helical" evidence="2">
    <location>
        <begin position="733"/>
        <end position="750"/>
    </location>
</feature>
<organism evidence="4 5">
    <name type="scientific">Porites lobata</name>
    <dbReference type="NCBI Taxonomy" id="104759"/>
    <lineage>
        <taxon>Eukaryota</taxon>
        <taxon>Metazoa</taxon>
        <taxon>Cnidaria</taxon>
        <taxon>Anthozoa</taxon>
        <taxon>Hexacorallia</taxon>
        <taxon>Scleractinia</taxon>
        <taxon>Fungiina</taxon>
        <taxon>Poritidae</taxon>
        <taxon>Porites</taxon>
    </lineage>
</organism>
<gene>
    <name evidence="4" type="ORF">PLOB_00010034</name>
</gene>
<feature type="transmembrane region" description="Helical" evidence="2">
    <location>
        <begin position="425"/>
        <end position="442"/>
    </location>
</feature>